<evidence type="ECO:0000259" key="3">
    <source>
        <dbReference type="PROSITE" id="PS50156"/>
    </source>
</evidence>
<dbReference type="InterPro" id="IPR051697">
    <property type="entry name" value="Patched_domain-protein"/>
</dbReference>
<dbReference type="SUPFAM" id="SSF82866">
    <property type="entry name" value="Multidrug efflux transporter AcrB transmembrane domain"/>
    <property type="match status" value="1"/>
</dbReference>
<feature type="transmembrane region" description="Helical" evidence="2">
    <location>
        <begin position="438"/>
        <end position="461"/>
    </location>
</feature>
<keyword evidence="2" id="KW-0812">Transmembrane</keyword>
<keyword evidence="4" id="KW-0675">Receptor</keyword>
<protein>
    <submittedName>
        <fullName evidence="4">Hedgehog receptor</fullName>
    </submittedName>
</protein>
<feature type="transmembrane region" description="Helical" evidence="2">
    <location>
        <begin position="367"/>
        <end position="387"/>
    </location>
</feature>
<evidence type="ECO:0000313" key="4">
    <source>
        <dbReference type="EMBL" id="KRT78479.1"/>
    </source>
</evidence>
<dbReference type="PANTHER" id="PTHR10796:SF130">
    <property type="entry name" value="PATCHED DOMAIN-CONTAINING PROTEIN 3-LIKE PROTEIN"/>
    <property type="match status" value="1"/>
</dbReference>
<dbReference type="InterPro" id="IPR053958">
    <property type="entry name" value="HMGCR/SNAP/NPC1-like_SSD"/>
</dbReference>
<feature type="transmembrane region" description="Helical" evidence="2">
    <location>
        <begin position="302"/>
        <end position="320"/>
    </location>
</feature>
<keyword evidence="2" id="KW-1133">Transmembrane helix</keyword>
<dbReference type="Proteomes" id="UP000051574">
    <property type="component" value="Unassembled WGS sequence"/>
</dbReference>
<proteinExistence type="inferred from homology"/>
<reference evidence="4 5" key="1">
    <citation type="submission" date="2015-09" db="EMBL/GenBank/DDBJ databases">
        <title>Draft genome of the scarab beetle Oryctes borbonicus.</title>
        <authorList>
            <person name="Meyer J.M."/>
            <person name="Markov G.V."/>
            <person name="Baskaran P."/>
            <person name="Herrmann M."/>
            <person name="Sommer R.J."/>
            <person name="Roedelsperger C."/>
        </authorList>
    </citation>
    <scope>NUCLEOTIDE SEQUENCE [LARGE SCALE GENOMIC DNA]</scope>
    <source>
        <strain evidence="4">OB123</strain>
        <tissue evidence="4">Whole animal</tissue>
    </source>
</reference>
<dbReference type="AlphaFoldDB" id="A0A0T6ATK2"/>
<comment type="similarity">
    <text evidence="1">Belongs to the patched family.</text>
</comment>
<name>A0A0T6ATK2_9SCAR</name>
<keyword evidence="5" id="KW-1185">Reference proteome</keyword>
<dbReference type="Pfam" id="PF12349">
    <property type="entry name" value="Sterol-sensing"/>
    <property type="match status" value="1"/>
</dbReference>
<feature type="transmembrane region" description="Helical" evidence="2">
    <location>
        <begin position="407"/>
        <end position="426"/>
    </location>
</feature>
<evidence type="ECO:0000313" key="5">
    <source>
        <dbReference type="Proteomes" id="UP000051574"/>
    </source>
</evidence>
<evidence type="ECO:0000256" key="1">
    <source>
        <dbReference type="ARBA" id="ARBA00005585"/>
    </source>
</evidence>
<gene>
    <name evidence="4" type="ORF">AMK59_7808</name>
</gene>
<keyword evidence="2" id="KW-0472">Membrane</keyword>
<sequence length="525" mass="60203">MEKVTERMKWNQRLSSFLITNIELFFYRLGCIVALNPKRTILLTLSVFVLSWTGFLRFRYERNPLKLWIPSKSSFATDSDWLMNTFEKAFRLEATILHAPDVLTPDVFKELAKIEKTVKNIVSPTGHTYEDLCLTIPKISPTDEFIKQIEFSCDLLDFLANTCMEQNILELWDYKEKAIEKITKEDILEKVNRYKRHPVFSNLIIYEDLLGGIVRNKSGHIISATHLHTLWFLKVNYSAVDITQSGNSAGTAEFASEGTLEWESSYLKHMEKLQTNLTNLTMFYSSARSFGDISNETLFQDYDILMIGVVIVTIYIHLVISRCNWIEARLYVNFCSFTTITISFIMGCSLAFAIGTSWGPVHTSLPFLLLGIGIDDILVILSCLDNLTPEQRKLPIHERVGTMLKHAGVSISITTLTDIAAFLIGSTTVLPSLHSYCLFAAFCLMFTFVLTCTFFVALLTFDIRRQADNRNCCFPCKKHPDYKRNKCSQRDYSKIAFEFVYSKVILTWPGKVSWDHFKLFPNASL</sequence>
<dbReference type="InterPro" id="IPR000731">
    <property type="entry name" value="SSD"/>
</dbReference>
<accession>A0A0T6ATK2</accession>
<dbReference type="PROSITE" id="PS50156">
    <property type="entry name" value="SSD"/>
    <property type="match status" value="1"/>
</dbReference>
<dbReference type="Gene3D" id="1.20.1640.10">
    <property type="entry name" value="Multidrug efflux transporter AcrB transmembrane domain"/>
    <property type="match status" value="1"/>
</dbReference>
<comment type="caution">
    <text evidence="4">The sequence shown here is derived from an EMBL/GenBank/DDBJ whole genome shotgun (WGS) entry which is preliminary data.</text>
</comment>
<feature type="transmembrane region" description="Helical" evidence="2">
    <location>
        <begin position="332"/>
        <end position="355"/>
    </location>
</feature>
<dbReference type="PANTHER" id="PTHR10796">
    <property type="entry name" value="PATCHED-RELATED"/>
    <property type="match status" value="1"/>
</dbReference>
<dbReference type="GO" id="GO:0016020">
    <property type="term" value="C:membrane"/>
    <property type="evidence" value="ECO:0007669"/>
    <property type="project" value="TreeGrafter"/>
</dbReference>
<feature type="domain" description="SSD" evidence="3">
    <location>
        <begin position="301"/>
        <end position="461"/>
    </location>
</feature>
<dbReference type="OrthoDB" id="6510177at2759"/>
<evidence type="ECO:0000256" key="2">
    <source>
        <dbReference type="SAM" id="Phobius"/>
    </source>
</evidence>
<dbReference type="EMBL" id="LJIG01022833">
    <property type="protein sequence ID" value="KRT78479.1"/>
    <property type="molecule type" value="Genomic_DNA"/>
</dbReference>
<organism evidence="4 5">
    <name type="scientific">Oryctes borbonicus</name>
    <dbReference type="NCBI Taxonomy" id="1629725"/>
    <lineage>
        <taxon>Eukaryota</taxon>
        <taxon>Metazoa</taxon>
        <taxon>Ecdysozoa</taxon>
        <taxon>Arthropoda</taxon>
        <taxon>Hexapoda</taxon>
        <taxon>Insecta</taxon>
        <taxon>Pterygota</taxon>
        <taxon>Neoptera</taxon>
        <taxon>Endopterygota</taxon>
        <taxon>Coleoptera</taxon>
        <taxon>Polyphaga</taxon>
        <taxon>Scarabaeiformia</taxon>
        <taxon>Scarabaeidae</taxon>
        <taxon>Dynastinae</taxon>
        <taxon>Oryctes</taxon>
    </lineage>
</organism>